<evidence type="ECO:0000259" key="11">
    <source>
        <dbReference type="PROSITE" id="PS50850"/>
    </source>
</evidence>
<feature type="transmembrane region" description="Helical" evidence="10">
    <location>
        <begin position="89"/>
        <end position="109"/>
    </location>
</feature>
<feature type="transmembrane region" description="Helical" evidence="10">
    <location>
        <begin position="396"/>
        <end position="422"/>
    </location>
</feature>
<dbReference type="PANTHER" id="PTHR48020">
    <property type="entry name" value="PROTON MYO-INOSITOL COTRANSPORTER"/>
    <property type="match status" value="1"/>
</dbReference>
<organism evidence="12 13">
    <name type="scientific">Tsukamurella conjunctivitidis</name>
    <dbReference type="NCBI Taxonomy" id="2592068"/>
    <lineage>
        <taxon>Bacteria</taxon>
        <taxon>Bacillati</taxon>
        <taxon>Actinomycetota</taxon>
        <taxon>Actinomycetes</taxon>
        <taxon>Mycobacteriales</taxon>
        <taxon>Tsukamurellaceae</taxon>
        <taxon>Tsukamurella</taxon>
    </lineage>
</organism>
<evidence type="ECO:0000313" key="13">
    <source>
        <dbReference type="Proteomes" id="UP000319375"/>
    </source>
</evidence>
<dbReference type="Proteomes" id="UP000319375">
    <property type="component" value="Unassembled WGS sequence"/>
</dbReference>
<keyword evidence="5" id="KW-0762">Sugar transport</keyword>
<dbReference type="RefSeq" id="WP_146485721.1">
    <property type="nucleotide sequence ID" value="NZ_VIGX01000002.1"/>
</dbReference>
<dbReference type="OrthoDB" id="4008739at2"/>
<dbReference type="FunFam" id="1.20.1250.20:FF:000218">
    <property type="entry name" value="facilitated trehalose transporter Tret1"/>
    <property type="match status" value="1"/>
</dbReference>
<comment type="subcellular location">
    <subcellularLocation>
        <location evidence="1">Cell membrane</location>
        <topology evidence="1">Multi-pass membrane protein</topology>
    </subcellularLocation>
</comment>
<feature type="transmembrane region" description="Helical" evidence="10">
    <location>
        <begin position="331"/>
        <end position="351"/>
    </location>
</feature>
<dbReference type="PROSITE" id="PS00217">
    <property type="entry name" value="SUGAR_TRANSPORT_2"/>
    <property type="match status" value="1"/>
</dbReference>
<dbReference type="InterPro" id="IPR005829">
    <property type="entry name" value="Sugar_transporter_CS"/>
</dbReference>
<comment type="caution">
    <text evidence="12">The sequence shown here is derived from an EMBL/GenBank/DDBJ whole genome shotgun (WGS) entry which is preliminary data.</text>
</comment>
<evidence type="ECO:0000256" key="5">
    <source>
        <dbReference type="ARBA" id="ARBA00022597"/>
    </source>
</evidence>
<evidence type="ECO:0000256" key="10">
    <source>
        <dbReference type="SAM" id="Phobius"/>
    </source>
</evidence>
<dbReference type="PROSITE" id="PS00216">
    <property type="entry name" value="SUGAR_TRANSPORT_1"/>
    <property type="match status" value="2"/>
</dbReference>
<feature type="domain" description="Major facilitator superfamily (MFS) profile" evidence="11">
    <location>
        <begin position="55"/>
        <end position="488"/>
    </location>
</feature>
<reference evidence="12 13" key="1">
    <citation type="submission" date="2019-06" db="EMBL/GenBank/DDBJ databases">
        <title>Tsukamurella conjunctivitidis sp. nov., Tsukamurella assacharolytica sp. nov. and Tsukamurella sputae sp. nov. isolated from patients with conjunctivitis, bacteraemia (lymphoma) and respiratory infection (sputum) in Hong Kong.</title>
        <authorList>
            <person name="Teng J.L.L."/>
            <person name="Lee H.H."/>
            <person name="Fong J.Y.H."/>
            <person name="Fok K.M.N."/>
            <person name="Lau S.K.P."/>
            <person name="Woo P.C.Y."/>
        </authorList>
    </citation>
    <scope>NUCLEOTIDE SEQUENCE [LARGE SCALE GENOMIC DNA]</scope>
    <source>
        <strain evidence="12 13">HKU72</strain>
    </source>
</reference>
<evidence type="ECO:0000256" key="9">
    <source>
        <dbReference type="RuleBase" id="RU003346"/>
    </source>
</evidence>
<dbReference type="PANTHER" id="PTHR48020:SF12">
    <property type="entry name" value="PROTON MYO-INOSITOL COTRANSPORTER"/>
    <property type="match status" value="1"/>
</dbReference>
<feature type="transmembrane region" description="Helical" evidence="10">
    <location>
        <begin position="181"/>
        <end position="202"/>
    </location>
</feature>
<keyword evidence="8 10" id="KW-0472">Membrane</keyword>
<dbReference type="InterPro" id="IPR036259">
    <property type="entry name" value="MFS_trans_sf"/>
</dbReference>
<name>A0A5C5S4M7_9ACTN</name>
<dbReference type="InterPro" id="IPR020846">
    <property type="entry name" value="MFS_dom"/>
</dbReference>
<keyword evidence="7 10" id="KW-1133">Transmembrane helix</keyword>
<dbReference type="PROSITE" id="PS50850">
    <property type="entry name" value="MFS"/>
    <property type="match status" value="1"/>
</dbReference>
<dbReference type="AlphaFoldDB" id="A0A5C5S4M7"/>
<feature type="transmembrane region" description="Helical" evidence="10">
    <location>
        <begin position="214"/>
        <end position="232"/>
    </location>
</feature>
<keyword evidence="3 9" id="KW-0813">Transport</keyword>
<feature type="transmembrane region" description="Helical" evidence="10">
    <location>
        <begin position="146"/>
        <end position="169"/>
    </location>
</feature>
<comment type="similarity">
    <text evidence="2 9">Belongs to the major facilitator superfamily. Sugar transporter (TC 2.A.1.1) family.</text>
</comment>
<evidence type="ECO:0000256" key="4">
    <source>
        <dbReference type="ARBA" id="ARBA00022475"/>
    </source>
</evidence>
<dbReference type="SUPFAM" id="SSF103473">
    <property type="entry name" value="MFS general substrate transporter"/>
    <property type="match status" value="1"/>
</dbReference>
<feature type="transmembrane region" description="Helical" evidence="10">
    <location>
        <begin position="459"/>
        <end position="481"/>
    </location>
</feature>
<protein>
    <submittedName>
        <fullName evidence="12">Sugar porter family MFS transporter</fullName>
    </submittedName>
</protein>
<gene>
    <name evidence="12" type="ORF">FK530_04155</name>
</gene>
<feature type="transmembrane region" description="Helical" evidence="10">
    <location>
        <begin position="363"/>
        <end position="384"/>
    </location>
</feature>
<dbReference type="Gene3D" id="1.20.1250.20">
    <property type="entry name" value="MFS general substrate transporter like domains"/>
    <property type="match status" value="1"/>
</dbReference>
<proteinExistence type="inferred from homology"/>
<dbReference type="InterPro" id="IPR003663">
    <property type="entry name" value="Sugar/inositol_transpt"/>
</dbReference>
<evidence type="ECO:0000256" key="2">
    <source>
        <dbReference type="ARBA" id="ARBA00010992"/>
    </source>
</evidence>
<dbReference type="NCBIfam" id="TIGR00879">
    <property type="entry name" value="SP"/>
    <property type="match status" value="1"/>
</dbReference>
<evidence type="ECO:0000256" key="8">
    <source>
        <dbReference type="ARBA" id="ARBA00023136"/>
    </source>
</evidence>
<dbReference type="Pfam" id="PF00083">
    <property type="entry name" value="Sugar_tr"/>
    <property type="match status" value="1"/>
</dbReference>
<sequence>MGPFWQTRSTAARLPTCRFAFVSDRSAVVSVSVVPARSAAPGAYVRSMKALVIRSAVVAATGGLIFGFDTAVISGAEKQIQEQFGLSDAALGFTVTTALIGTIVGALVSGRLADRFGRKKVLYAIGVLYVVSAVGCAFAPTSSVEILQLFRFLGGLGIGASSVCAPIYTAEIAPPKFRGRLVGLVQFNIVAGILVAYASNAIIRTVMGDDPHAWRWMLGVMVVPAVLFLVMLPTVPETPRWLAGHGDLVAARATSERLCSTPAEADAQMAEIQESLAAEQGRERTRFYTRGHRKVILLAIAIAFFNQMSGINAILYYAPRVMQDAGASTDAAYLMSVAVGVMNLIATMAALTVIDRLGRRRLMLIGSVGYLISLGFMAAVMFYYESDGRSFDGTSSILVLLGLMVFIASHAFGQGAVIWVFLSEIFPNSIRGRGQALGSLTHWVWAAITSFAFPPIIGAFGGGVAFSIFFGFMVLQLLWVIKVMPETKGIPLEEMAERLGLDDADGSTDPLAAKGH</sequence>
<dbReference type="GO" id="GO:0022857">
    <property type="term" value="F:transmembrane transporter activity"/>
    <property type="evidence" value="ECO:0007669"/>
    <property type="project" value="InterPro"/>
</dbReference>
<evidence type="ECO:0000256" key="6">
    <source>
        <dbReference type="ARBA" id="ARBA00022692"/>
    </source>
</evidence>
<keyword evidence="4" id="KW-1003">Cell membrane</keyword>
<dbReference type="PRINTS" id="PR00171">
    <property type="entry name" value="SUGRTRNSPORT"/>
</dbReference>
<evidence type="ECO:0000313" key="12">
    <source>
        <dbReference type="EMBL" id="TWS29740.1"/>
    </source>
</evidence>
<keyword evidence="6 10" id="KW-0812">Transmembrane</keyword>
<feature type="transmembrane region" description="Helical" evidence="10">
    <location>
        <begin position="295"/>
        <end position="319"/>
    </location>
</feature>
<feature type="transmembrane region" description="Helical" evidence="10">
    <location>
        <begin position="51"/>
        <end position="69"/>
    </location>
</feature>
<dbReference type="EMBL" id="VIGX01000002">
    <property type="protein sequence ID" value="TWS29740.1"/>
    <property type="molecule type" value="Genomic_DNA"/>
</dbReference>
<evidence type="ECO:0000256" key="1">
    <source>
        <dbReference type="ARBA" id="ARBA00004651"/>
    </source>
</evidence>
<feature type="transmembrane region" description="Helical" evidence="10">
    <location>
        <begin position="121"/>
        <end position="140"/>
    </location>
</feature>
<feature type="transmembrane region" description="Helical" evidence="10">
    <location>
        <begin position="434"/>
        <end position="453"/>
    </location>
</feature>
<evidence type="ECO:0000256" key="3">
    <source>
        <dbReference type="ARBA" id="ARBA00022448"/>
    </source>
</evidence>
<keyword evidence="13" id="KW-1185">Reference proteome</keyword>
<evidence type="ECO:0000256" key="7">
    <source>
        <dbReference type="ARBA" id="ARBA00022989"/>
    </source>
</evidence>
<dbReference type="GO" id="GO:0005886">
    <property type="term" value="C:plasma membrane"/>
    <property type="evidence" value="ECO:0007669"/>
    <property type="project" value="UniProtKB-SubCell"/>
</dbReference>
<dbReference type="InterPro" id="IPR005828">
    <property type="entry name" value="MFS_sugar_transport-like"/>
</dbReference>
<dbReference type="InterPro" id="IPR050814">
    <property type="entry name" value="Myo-inositol_Transporter"/>
</dbReference>
<accession>A0A5C5S4M7</accession>